<feature type="region of interest" description="Disordered" evidence="1">
    <location>
        <begin position="84"/>
        <end position="157"/>
    </location>
</feature>
<dbReference type="HOGENOM" id="CLU_1086174_0_0_1"/>
<feature type="compositionally biased region" description="Polar residues" evidence="1">
    <location>
        <begin position="190"/>
        <end position="200"/>
    </location>
</feature>
<name>F4RF16_MELLP</name>
<dbReference type="EMBL" id="GL883099">
    <property type="protein sequence ID" value="EGG08739.1"/>
    <property type="molecule type" value="Genomic_DNA"/>
</dbReference>
<accession>F4RF16</accession>
<gene>
    <name evidence="2" type="ORF">MELLADRAFT_104543</name>
</gene>
<proteinExistence type="predicted"/>
<dbReference type="InParanoid" id="F4RF16"/>
<evidence type="ECO:0000313" key="2">
    <source>
        <dbReference type="EMBL" id="EGG08739.1"/>
    </source>
</evidence>
<organism evidence="3">
    <name type="scientific">Melampsora larici-populina (strain 98AG31 / pathotype 3-4-7)</name>
    <name type="common">Poplar leaf rust fungus</name>
    <dbReference type="NCBI Taxonomy" id="747676"/>
    <lineage>
        <taxon>Eukaryota</taxon>
        <taxon>Fungi</taxon>
        <taxon>Dikarya</taxon>
        <taxon>Basidiomycota</taxon>
        <taxon>Pucciniomycotina</taxon>
        <taxon>Pucciniomycetes</taxon>
        <taxon>Pucciniales</taxon>
        <taxon>Melampsoraceae</taxon>
        <taxon>Melampsora</taxon>
    </lineage>
</organism>
<keyword evidence="3" id="KW-1185">Reference proteome</keyword>
<evidence type="ECO:0000256" key="1">
    <source>
        <dbReference type="SAM" id="MobiDB-lite"/>
    </source>
</evidence>
<evidence type="ECO:0000313" key="3">
    <source>
        <dbReference type="Proteomes" id="UP000001072"/>
    </source>
</evidence>
<feature type="compositionally biased region" description="Polar residues" evidence="1">
    <location>
        <begin position="133"/>
        <end position="148"/>
    </location>
</feature>
<dbReference type="Proteomes" id="UP000001072">
    <property type="component" value="Unassembled WGS sequence"/>
</dbReference>
<protein>
    <submittedName>
        <fullName evidence="2">Uncharacterized protein</fullName>
    </submittedName>
</protein>
<sequence length="256" mass="28779">MDIFGIEDNLVSVNSFDIDPVEIDPSTVAILDDLSELYNPHSDPTIIDPLITPISLTHQDDENYPEIFFTFWECLIYPKATDTPTSSTLRGVKRAHTGDGGYGDSGHQFKRNRQNFTGHSDADNHSIDDQPMDNHSSDLFNDDLSSPTFARDSEKRQADQVFEGEINGLIVIPNTVFLENEPPSKRKRQNAITDTSSGSSRYHEGNIASSGSSSEYDECEICGCNDEFHEMLQKIFENIELEMKGRFHLEGCVHVR</sequence>
<feature type="region of interest" description="Disordered" evidence="1">
    <location>
        <begin position="180"/>
        <end position="216"/>
    </location>
</feature>
<dbReference type="GeneID" id="18922306"/>
<dbReference type="KEGG" id="mlr:MELLADRAFT_104543"/>
<dbReference type="AlphaFoldDB" id="F4RF16"/>
<dbReference type="RefSeq" id="XP_007407713.1">
    <property type="nucleotide sequence ID" value="XM_007407651.1"/>
</dbReference>
<reference evidence="3" key="1">
    <citation type="journal article" date="2011" name="Proc. Natl. Acad. Sci. U.S.A.">
        <title>Obligate biotrophy features unraveled by the genomic analysis of rust fungi.</title>
        <authorList>
            <person name="Duplessis S."/>
            <person name="Cuomo C.A."/>
            <person name="Lin Y.-C."/>
            <person name="Aerts A."/>
            <person name="Tisserant E."/>
            <person name="Veneault-Fourrey C."/>
            <person name="Joly D.L."/>
            <person name="Hacquard S."/>
            <person name="Amselem J."/>
            <person name="Cantarel B.L."/>
            <person name="Chiu R."/>
            <person name="Coutinho P.M."/>
            <person name="Feau N."/>
            <person name="Field M."/>
            <person name="Frey P."/>
            <person name="Gelhaye E."/>
            <person name="Goldberg J."/>
            <person name="Grabherr M.G."/>
            <person name="Kodira C.D."/>
            <person name="Kohler A."/>
            <person name="Kuees U."/>
            <person name="Lindquist E.A."/>
            <person name="Lucas S.M."/>
            <person name="Mago R."/>
            <person name="Mauceli E."/>
            <person name="Morin E."/>
            <person name="Murat C."/>
            <person name="Pangilinan J.L."/>
            <person name="Park R."/>
            <person name="Pearson M."/>
            <person name="Quesneville H."/>
            <person name="Rouhier N."/>
            <person name="Sakthikumar S."/>
            <person name="Salamov A.A."/>
            <person name="Schmutz J."/>
            <person name="Selles B."/>
            <person name="Shapiro H."/>
            <person name="Tanguay P."/>
            <person name="Tuskan G.A."/>
            <person name="Henrissat B."/>
            <person name="Van de Peer Y."/>
            <person name="Rouze P."/>
            <person name="Ellis J.G."/>
            <person name="Dodds P.N."/>
            <person name="Schein J.E."/>
            <person name="Zhong S."/>
            <person name="Hamelin R.C."/>
            <person name="Grigoriev I.V."/>
            <person name="Szabo L.J."/>
            <person name="Martin F."/>
        </authorList>
    </citation>
    <scope>NUCLEOTIDE SEQUENCE [LARGE SCALE GENOMIC DNA]</scope>
    <source>
        <strain evidence="3">98AG31 / pathotype 3-4-7</strain>
    </source>
</reference>
<dbReference type="VEuPathDB" id="FungiDB:MELLADRAFT_104543"/>